<sequence>MYVRLDRLNCHDCEKNHVRILRRTLKLCTEVLKYSLGAKLIPSFTDVPFFSSHNFGFKHVPPHLGVGASTCNRRIMHKSPFFDLSSLRSTWASFDGCLPLAYSCQIDVPLI</sequence>
<organism evidence="3">
    <name type="scientific">Soboliphyme baturini</name>
    <dbReference type="NCBI Taxonomy" id="241478"/>
    <lineage>
        <taxon>Eukaryota</taxon>
        <taxon>Metazoa</taxon>
        <taxon>Ecdysozoa</taxon>
        <taxon>Nematoda</taxon>
        <taxon>Enoplea</taxon>
        <taxon>Dorylaimia</taxon>
        <taxon>Dioctophymatida</taxon>
        <taxon>Dioctophymatoidea</taxon>
        <taxon>Soboliphymatidae</taxon>
        <taxon>Soboliphyme</taxon>
    </lineage>
</organism>
<name>A0A183IAF1_9BILA</name>
<evidence type="ECO:0000313" key="2">
    <source>
        <dbReference type="Proteomes" id="UP000270296"/>
    </source>
</evidence>
<gene>
    <name evidence="1" type="ORF">SBAD_LOCUS595</name>
</gene>
<proteinExistence type="predicted"/>
<evidence type="ECO:0000313" key="3">
    <source>
        <dbReference type="WBParaSite" id="SBAD_0000061801-mRNA-1"/>
    </source>
</evidence>
<reference evidence="1 2" key="2">
    <citation type="submission" date="2018-11" db="EMBL/GenBank/DDBJ databases">
        <authorList>
            <consortium name="Pathogen Informatics"/>
        </authorList>
    </citation>
    <scope>NUCLEOTIDE SEQUENCE [LARGE SCALE GENOMIC DNA]</scope>
</reference>
<evidence type="ECO:0000313" key="1">
    <source>
        <dbReference type="EMBL" id="VDO85562.1"/>
    </source>
</evidence>
<accession>A0A183IAF1</accession>
<protein>
    <submittedName>
        <fullName evidence="3">Ovule protein</fullName>
    </submittedName>
</protein>
<reference evidence="3" key="1">
    <citation type="submission" date="2016-06" db="UniProtKB">
        <authorList>
            <consortium name="WormBaseParasite"/>
        </authorList>
    </citation>
    <scope>IDENTIFICATION</scope>
</reference>
<dbReference type="EMBL" id="UZAM01002072">
    <property type="protein sequence ID" value="VDO85562.1"/>
    <property type="molecule type" value="Genomic_DNA"/>
</dbReference>
<dbReference type="Proteomes" id="UP000270296">
    <property type="component" value="Unassembled WGS sequence"/>
</dbReference>
<dbReference type="WBParaSite" id="SBAD_0000061801-mRNA-1">
    <property type="protein sequence ID" value="SBAD_0000061801-mRNA-1"/>
    <property type="gene ID" value="SBAD_0000061801"/>
</dbReference>
<dbReference type="AlphaFoldDB" id="A0A183IAF1"/>
<keyword evidence="2" id="KW-1185">Reference proteome</keyword>